<name>R7V6Z5_CAPTE</name>
<feature type="compositionally biased region" description="Basic residues" evidence="1">
    <location>
        <begin position="311"/>
        <end position="336"/>
    </location>
</feature>
<feature type="region of interest" description="Disordered" evidence="1">
    <location>
        <begin position="1"/>
        <end position="32"/>
    </location>
</feature>
<feature type="compositionally biased region" description="Basic and acidic residues" evidence="1">
    <location>
        <begin position="23"/>
        <end position="32"/>
    </location>
</feature>
<gene>
    <name evidence="2" type="ORF">CAPTEDRAFT_222268</name>
</gene>
<keyword evidence="4" id="KW-1185">Reference proteome</keyword>
<protein>
    <submittedName>
        <fullName evidence="2 3">Uncharacterized protein</fullName>
    </submittedName>
</protein>
<organism evidence="2">
    <name type="scientific">Capitella teleta</name>
    <name type="common">Polychaete worm</name>
    <dbReference type="NCBI Taxonomy" id="283909"/>
    <lineage>
        <taxon>Eukaryota</taxon>
        <taxon>Metazoa</taxon>
        <taxon>Spiralia</taxon>
        <taxon>Lophotrochozoa</taxon>
        <taxon>Annelida</taxon>
        <taxon>Polychaeta</taxon>
        <taxon>Sedentaria</taxon>
        <taxon>Scolecida</taxon>
        <taxon>Capitellidae</taxon>
        <taxon>Capitella</taxon>
    </lineage>
</organism>
<evidence type="ECO:0000313" key="2">
    <source>
        <dbReference type="EMBL" id="ELU14638.1"/>
    </source>
</evidence>
<feature type="region of interest" description="Disordered" evidence="1">
    <location>
        <begin position="290"/>
        <end position="336"/>
    </location>
</feature>
<accession>R7V6Z5</accession>
<reference evidence="4" key="1">
    <citation type="submission" date="2012-12" db="EMBL/GenBank/DDBJ databases">
        <authorList>
            <person name="Hellsten U."/>
            <person name="Grimwood J."/>
            <person name="Chapman J.A."/>
            <person name="Shapiro H."/>
            <person name="Aerts A."/>
            <person name="Otillar R.P."/>
            <person name="Terry A.Y."/>
            <person name="Boore J.L."/>
            <person name="Simakov O."/>
            <person name="Marletaz F."/>
            <person name="Cho S.-J."/>
            <person name="Edsinger-Gonzales E."/>
            <person name="Havlak P."/>
            <person name="Kuo D.-H."/>
            <person name="Larsson T."/>
            <person name="Lv J."/>
            <person name="Arendt D."/>
            <person name="Savage R."/>
            <person name="Osoegawa K."/>
            <person name="de Jong P."/>
            <person name="Lindberg D.R."/>
            <person name="Seaver E.C."/>
            <person name="Weisblat D.A."/>
            <person name="Putnam N.H."/>
            <person name="Grigoriev I.V."/>
            <person name="Rokhsar D.S."/>
        </authorList>
    </citation>
    <scope>NUCLEOTIDE SEQUENCE</scope>
    <source>
        <strain evidence="4">I ESC-2004</strain>
    </source>
</reference>
<proteinExistence type="predicted"/>
<sequence length="336" mass="38326">MGDSDSERDLGSDGEENEAGFDPNKDLENMTEKEKKKWDKSLKSWRLFIDFLFRHTSIITYRYNIFESDGLTPFMMAMEKAELLRGQTKLKKGEEARISSIKVMHEACDLLAKQKHLVEANRIKSYLDLAGRMRSLGTIAGGFFKAMKKGKVRGLDKIKHYLEYWKGFCVRSFDYTELTFRNADPANFNGLERKYLVWPTVLKTALYLSNRFLKRASESTGLQLMASDPKEMQKHMQMAEFVVATRIEDMLQQKVAPVETRSILLGGPSIPKVDDPLMKIPAMEEINPEMLKPIDDGGTMMNLPEEPPKEKKGRKNGKKGKKGKSSSASGHKKKKK</sequence>
<dbReference type="EMBL" id="KB294406">
    <property type="protein sequence ID" value="ELU14638.1"/>
    <property type="molecule type" value="Genomic_DNA"/>
</dbReference>
<dbReference type="AlphaFoldDB" id="R7V6Z5"/>
<evidence type="ECO:0000256" key="1">
    <source>
        <dbReference type="SAM" id="MobiDB-lite"/>
    </source>
</evidence>
<feature type="compositionally biased region" description="Basic and acidic residues" evidence="1">
    <location>
        <begin position="1"/>
        <end position="11"/>
    </location>
</feature>
<evidence type="ECO:0000313" key="4">
    <source>
        <dbReference type="Proteomes" id="UP000014760"/>
    </source>
</evidence>
<reference evidence="2 4" key="2">
    <citation type="journal article" date="2013" name="Nature">
        <title>Insights into bilaterian evolution from three spiralian genomes.</title>
        <authorList>
            <person name="Simakov O."/>
            <person name="Marletaz F."/>
            <person name="Cho S.J."/>
            <person name="Edsinger-Gonzales E."/>
            <person name="Havlak P."/>
            <person name="Hellsten U."/>
            <person name="Kuo D.H."/>
            <person name="Larsson T."/>
            <person name="Lv J."/>
            <person name="Arendt D."/>
            <person name="Savage R."/>
            <person name="Osoegawa K."/>
            <person name="de Jong P."/>
            <person name="Grimwood J."/>
            <person name="Chapman J.A."/>
            <person name="Shapiro H."/>
            <person name="Aerts A."/>
            <person name="Otillar R.P."/>
            <person name="Terry A.Y."/>
            <person name="Boore J.L."/>
            <person name="Grigoriev I.V."/>
            <person name="Lindberg D.R."/>
            <person name="Seaver E.C."/>
            <person name="Weisblat D.A."/>
            <person name="Putnam N.H."/>
            <person name="Rokhsar D.S."/>
        </authorList>
    </citation>
    <scope>NUCLEOTIDE SEQUENCE</scope>
    <source>
        <strain evidence="2 4">I ESC-2004</strain>
    </source>
</reference>
<dbReference type="OrthoDB" id="6281554at2759"/>
<dbReference type="OMA" id="KYAAWER"/>
<dbReference type="HOGENOM" id="CLU_827023_0_0_1"/>
<dbReference type="EnsemblMetazoa" id="CapteT222268">
    <property type="protein sequence ID" value="CapteP222268"/>
    <property type="gene ID" value="CapteG222268"/>
</dbReference>
<dbReference type="Proteomes" id="UP000014760">
    <property type="component" value="Unassembled WGS sequence"/>
</dbReference>
<evidence type="ECO:0000313" key="3">
    <source>
        <dbReference type="EnsemblMetazoa" id="CapteP222268"/>
    </source>
</evidence>
<reference evidence="3" key="3">
    <citation type="submission" date="2015-06" db="UniProtKB">
        <authorList>
            <consortium name="EnsemblMetazoa"/>
        </authorList>
    </citation>
    <scope>IDENTIFICATION</scope>
</reference>
<dbReference type="EMBL" id="AMQN01018472">
    <property type="status" value="NOT_ANNOTATED_CDS"/>
    <property type="molecule type" value="Genomic_DNA"/>
</dbReference>